<accession>A0A818G2X5</accession>
<reference evidence="1" key="1">
    <citation type="submission" date="2021-02" db="EMBL/GenBank/DDBJ databases">
        <authorList>
            <person name="Nowell W R."/>
        </authorList>
    </citation>
    <scope>NUCLEOTIDE SEQUENCE</scope>
</reference>
<sequence length="254" mass="29524">MAKFESSTVVKRKQWAEFGKNTPGETAIREIFQRFCEAGTVEDRERPGRPSEITEEKIDEVAEVIENEPQSSVRSVATACSIMKKICKTGLRYEVTFYLNGLVNKHNVRYWPETNPHVTIETVMKSPKLNVWCAISKNQLVGPYFFEDDTVNGNNYLSMLQNFFIWEVRKLHNVRSIVFQQDGASAPFSTDVRQYLDNHFPNRWIRRGGPIRWAPRSPDLTPLDFVLWGHVKSNIYKTRVKNVAELKRRINIEI</sequence>
<evidence type="ECO:0000313" key="2">
    <source>
        <dbReference type="EMBL" id="CAF4683129.1"/>
    </source>
</evidence>
<protein>
    <recommendedName>
        <fullName evidence="4">DUF4817 domain-containing protein</fullName>
    </recommendedName>
</protein>
<name>A0A818G2X5_9BILA</name>
<dbReference type="InterPro" id="IPR036397">
    <property type="entry name" value="RNaseH_sf"/>
</dbReference>
<dbReference type="Gene3D" id="3.30.420.10">
    <property type="entry name" value="Ribonuclease H-like superfamily/Ribonuclease H"/>
    <property type="match status" value="1"/>
</dbReference>
<dbReference type="PANTHER" id="PTHR47326">
    <property type="entry name" value="TRANSPOSABLE ELEMENT TC3 TRANSPOSASE-LIKE PROTEIN"/>
    <property type="match status" value="1"/>
</dbReference>
<dbReference type="AlphaFoldDB" id="A0A818G2X5"/>
<dbReference type="Proteomes" id="UP000663838">
    <property type="component" value="Unassembled WGS sequence"/>
</dbReference>
<gene>
    <name evidence="1" type="ORF">KIK155_LOCUS14756</name>
    <name evidence="2" type="ORF">TOA249_LOCUS15986</name>
</gene>
<dbReference type="EMBL" id="CAJOBS010001066">
    <property type="protein sequence ID" value="CAF4683129.1"/>
    <property type="molecule type" value="Genomic_DNA"/>
</dbReference>
<proteinExistence type="predicted"/>
<organism evidence="1 3">
    <name type="scientific">Rotaria socialis</name>
    <dbReference type="NCBI Taxonomy" id="392032"/>
    <lineage>
        <taxon>Eukaryota</taxon>
        <taxon>Metazoa</taxon>
        <taxon>Spiralia</taxon>
        <taxon>Gnathifera</taxon>
        <taxon>Rotifera</taxon>
        <taxon>Eurotatoria</taxon>
        <taxon>Bdelloidea</taxon>
        <taxon>Philodinida</taxon>
        <taxon>Philodinidae</taxon>
        <taxon>Rotaria</taxon>
    </lineage>
</organism>
<evidence type="ECO:0008006" key="4">
    <source>
        <dbReference type="Google" id="ProtNLM"/>
    </source>
</evidence>
<evidence type="ECO:0000313" key="3">
    <source>
        <dbReference type="Proteomes" id="UP000663865"/>
    </source>
</evidence>
<dbReference type="PANTHER" id="PTHR47326:SF1">
    <property type="entry name" value="HTH PSQ-TYPE DOMAIN-CONTAINING PROTEIN"/>
    <property type="match status" value="1"/>
</dbReference>
<dbReference type="EMBL" id="CAJNYV010002514">
    <property type="protein sequence ID" value="CAF3484969.1"/>
    <property type="molecule type" value="Genomic_DNA"/>
</dbReference>
<comment type="caution">
    <text evidence="1">The sequence shown here is derived from an EMBL/GenBank/DDBJ whole genome shotgun (WGS) entry which is preliminary data.</text>
</comment>
<evidence type="ECO:0000313" key="1">
    <source>
        <dbReference type="EMBL" id="CAF3484969.1"/>
    </source>
</evidence>
<dbReference type="GO" id="GO:0003676">
    <property type="term" value="F:nucleic acid binding"/>
    <property type="evidence" value="ECO:0007669"/>
    <property type="project" value="InterPro"/>
</dbReference>
<dbReference type="Proteomes" id="UP000663865">
    <property type="component" value="Unassembled WGS sequence"/>
</dbReference>